<gene>
    <name evidence="1" type="ORF">BKA10_000958</name>
</gene>
<dbReference type="EMBL" id="JACIFH010000001">
    <property type="protein sequence ID" value="MBB4139164.1"/>
    <property type="molecule type" value="Genomic_DNA"/>
</dbReference>
<dbReference type="AlphaFoldDB" id="A0AA40SN19"/>
<dbReference type="Proteomes" id="UP000549113">
    <property type="component" value="Unassembled WGS sequence"/>
</dbReference>
<name>A0AA40SN19_9MICO</name>
<comment type="caution">
    <text evidence="1">The sequence shown here is derived from an EMBL/GenBank/DDBJ whole genome shotgun (WGS) entry which is preliminary data.</text>
</comment>
<reference evidence="1 2" key="1">
    <citation type="submission" date="2020-08" db="EMBL/GenBank/DDBJ databases">
        <title>Sequencing the genomes of 1000 actinobacteria strains.</title>
        <authorList>
            <person name="Klenk H.-P."/>
        </authorList>
    </citation>
    <scope>NUCLEOTIDE SEQUENCE [LARGE SCALE GENOMIC DNA]</scope>
    <source>
        <strain evidence="1 2">DSM 19600</strain>
    </source>
</reference>
<sequence length="184" mass="20424">MWPFLYFAGDRLSTAELTAARLDGDLVEIGEGFMPADAVETRELRAASLRTFVRDSLAVTHESAAWVHGAIADPPTPHFVQRVTAHRIPYVVGSRVHYRDQRLPPGDSTRISGLATATPVRTLVDLVREVVGHAAAAPDTVEAMCAWRPELIPAAIAWLERARPVHYKRPALAYLRERQEVVTR</sequence>
<evidence type="ECO:0000313" key="2">
    <source>
        <dbReference type="Proteomes" id="UP000549113"/>
    </source>
</evidence>
<evidence type="ECO:0000313" key="1">
    <source>
        <dbReference type="EMBL" id="MBB4139164.1"/>
    </source>
</evidence>
<proteinExistence type="predicted"/>
<protein>
    <submittedName>
        <fullName evidence="1">Uncharacterized protein</fullName>
    </submittedName>
</protein>
<organism evidence="1 2">
    <name type="scientific">Microbacterium invictum</name>
    <dbReference type="NCBI Taxonomy" id="515415"/>
    <lineage>
        <taxon>Bacteria</taxon>
        <taxon>Bacillati</taxon>
        <taxon>Actinomycetota</taxon>
        <taxon>Actinomycetes</taxon>
        <taxon>Micrococcales</taxon>
        <taxon>Microbacteriaceae</taxon>
        <taxon>Microbacterium</taxon>
    </lineage>
</organism>
<accession>A0AA40SN19</accession>
<dbReference type="RefSeq" id="WP_183498855.1">
    <property type="nucleotide sequence ID" value="NZ_BAABCO010000001.1"/>
</dbReference>
<keyword evidence="2" id="KW-1185">Reference proteome</keyword>